<evidence type="ECO:0000313" key="2">
    <source>
        <dbReference type="Proteomes" id="UP001058003"/>
    </source>
</evidence>
<dbReference type="EMBL" id="CP073767">
    <property type="protein sequence ID" value="UWZ58785.1"/>
    <property type="molecule type" value="Genomic_DNA"/>
</dbReference>
<sequence length="779" mass="84175">MTRRTGKHHNPRLNDRCAAVSRAAVSRAGRLLDEGREAEARALLEGTLPPQPPAGAAPDRRLIDAAVVWVHATREDPDTYPARLTWARYAYHASRALPGTSADLDRRQDSIDAYASALNRLEQYEEAFAVCREGIDLAFARGDVDDVLDRRIVLATGEYDRRCDAAGRDALTALTERHARHPDTSIISLVQTVPILLGLETCHRHDQADTVAAWIRVTDLDDTSHLDAILDSIGAHTGVGVHHTARVHADTVCARADCPVQDPNGATPPAERQRAMTARLLGLLLTGYDPDSAAPHPVLIKVASRYTAVADPNPGGHTPPPTAWARYAHEAVLQVPRLGWAQAITATRAAAGTLQRLGHPHEADQAWQRLAAFTDRLDADDTVTCRIATAEEHYHDGRCEQALATATTAVTAWRAQQTHTSPAGTIAVVRAEPLFDGCHRHGEHPDSHPIDISAFTDGDNATLFALYCQGLTVMAEHARTYHPDDACTDQTCREELALAADIPHRQLLRTVTPRYEEGHYDEVSATIGEHLATVDPAASPVAAGLSGLALLYCDSAAFTARTGSDPDRAAALRPSVLAWARYARRAADELDPTRAQWISASRAVMRAVGLCGAHTDAIQVANEVLDHQLAAHDTAGAITARLDLADALHAAGRCDEAATEADTAWTAAQRHYNPANPEERFTALLVGLGVGALHGDCHRHQQAADAIDTAVRHYTADPDTGPPVHDREHRWRAANAAIMRRRERHAAAYHPDGTCGQHEAQIAALVHRMCGDRLTGAPA</sequence>
<reference evidence="1" key="1">
    <citation type="submission" date="2021-04" db="EMBL/GenBank/DDBJ databases">
        <title>Dactylosporangium aurantiacum NRRL B-8018 full assembly.</title>
        <authorList>
            <person name="Hartkoorn R.C."/>
            <person name="Beaudoing E."/>
            <person name="Hot D."/>
        </authorList>
    </citation>
    <scope>NUCLEOTIDE SEQUENCE</scope>
    <source>
        <strain evidence="1">NRRL B-8018</strain>
    </source>
</reference>
<gene>
    <name evidence="1" type="ORF">Daura_23020</name>
</gene>
<accession>A0A9Q9ISW2</accession>
<evidence type="ECO:0008006" key="3">
    <source>
        <dbReference type="Google" id="ProtNLM"/>
    </source>
</evidence>
<protein>
    <recommendedName>
        <fullName evidence="3">Tetratricopeptide repeat protein</fullName>
    </recommendedName>
</protein>
<evidence type="ECO:0000313" key="1">
    <source>
        <dbReference type="EMBL" id="UWZ58785.1"/>
    </source>
</evidence>
<dbReference type="RefSeq" id="WP_033360722.1">
    <property type="nucleotide sequence ID" value="NZ_CP073767.1"/>
</dbReference>
<keyword evidence="2" id="KW-1185">Reference proteome</keyword>
<name>A0A9Q9ISW2_9ACTN</name>
<dbReference type="Proteomes" id="UP001058003">
    <property type="component" value="Chromosome"/>
</dbReference>
<dbReference type="AlphaFoldDB" id="A0A9Q9ISW2"/>
<proteinExistence type="predicted"/>
<dbReference type="KEGG" id="daur:Daura_23020"/>
<organism evidence="1 2">
    <name type="scientific">Dactylosporangium aurantiacum</name>
    <dbReference type="NCBI Taxonomy" id="35754"/>
    <lineage>
        <taxon>Bacteria</taxon>
        <taxon>Bacillati</taxon>
        <taxon>Actinomycetota</taxon>
        <taxon>Actinomycetes</taxon>
        <taxon>Micromonosporales</taxon>
        <taxon>Micromonosporaceae</taxon>
        <taxon>Dactylosporangium</taxon>
    </lineage>
</organism>